<dbReference type="FunFam" id="1.10.10.10:FF:000018">
    <property type="entry name" value="DNA-binding response regulator ResD"/>
    <property type="match status" value="1"/>
</dbReference>
<dbReference type="CDD" id="cd00383">
    <property type="entry name" value="trans_reg_C"/>
    <property type="match status" value="1"/>
</dbReference>
<evidence type="ECO:0000313" key="13">
    <source>
        <dbReference type="Proteomes" id="UP000595917"/>
    </source>
</evidence>
<evidence type="ECO:0000256" key="8">
    <source>
        <dbReference type="PROSITE-ProRule" id="PRU00169"/>
    </source>
</evidence>
<dbReference type="AlphaFoldDB" id="A0A7T7XK71"/>
<evidence type="ECO:0000256" key="9">
    <source>
        <dbReference type="PROSITE-ProRule" id="PRU01091"/>
    </source>
</evidence>
<evidence type="ECO:0000256" key="1">
    <source>
        <dbReference type="ARBA" id="ARBA00013332"/>
    </source>
</evidence>
<keyword evidence="5 9" id="KW-0238">DNA-binding</keyword>
<dbReference type="CDD" id="cd17574">
    <property type="entry name" value="REC_OmpR"/>
    <property type="match status" value="1"/>
</dbReference>
<dbReference type="SMART" id="SM00862">
    <property type="entry name" value="Trans_reg_C"/>
    <property type="match status" value="1"/>
</dbReference>
<keyword evidence="3" id="KW-0902">Two-component regulatory system</keyword>
<dbReference type="Gene3D" id="3.40.50.2300">
    <property type="match status" value="1"/>
</dbReference>
<keyword evidence="13" id="KW-1185">Reference proteome</keyword>
<dbReference type="InterPro" id="IPR016032">
    <property type="entry name" value="Sig_transdc_resp-reg_C-effctor"/>
</dbReference>
<keyword evidence="6" id="KW-0804">Transcription</keyword>
<dbReference type="SUPFAM" id="SSF46894">
    <property type="entry name" value="C-terminal effector domain of the bipartite response regulators"/>
    <property type="match status" value="1"/>
</dbReference>
<evidence type="ECO:0000256" key="5">
    <source>
        <dbReference type="ARBA" id="ARBA00023125"/>
    </source>
</evidence>
<dbReference type="InterPro" id="IPR001867">
    <property type="entry name" value="OmpR/PhoB-type_DNA-bd"/>
</dbReference>
<dbReference type="SUPFAM" id="SSF52172">
    <property type="entry name" value="CheY-like"/>
    <property type="match status" value="1"/>
</dbReference>
<keyword evidence="4" id="KW-0805">Transcription regulation</keyword>
<dbReference type="InterPro" id="IPR039420">
    <property type="entry name" value="WalR-like"/>
</dbReference>
<dbReference type="InterPro" id="IPR001789">
    <property type="entry name" value="Sig_transdc_resp-reg_receiver"/>
</dbReference>
<dbReference type="EMBL" id="CP067089">
    <property type="protein sequence ID" value="QQO07876.1"/>
    <property type="molecule type" value="Genomic_DNA"/>
</dbReference>
<organism evidence="12 13">
    <name type="scientific">Breznakiella homolactica</name>
    <dbReference type="NCBI Taxonomy" id="2798577"/>
    <lineage>
        <taxon>Bacteria</taxon>
        <taxon>Pseudomonadati</taxon>
        <taxon>Spirochaetota</taxon>
        <taxon>Spirochaetia</taxon>
        <taxon>Spirochaetales</taxon>
        <taxon>Breznakiellaceae</taxon>
        <taxon>Breznakiella</taxon>
    </lineage>
</organism>
<dbReference type="GO" id="GO:0005829">
    <property type="term" value="C:cytosol"/>
    <property type="evidence" value="ECO:0007669"/>
    <property type="project" value="TreeGrafter"/>
</dbReference>
<dbReference type="KEGG" id="bhc:JFL75_13105"/>
<feature type="DNA-binding region" description="OmpR/PhoB-type" evidence="9">
    <location>
        <begin position="131"/>
        <end position="231"/>
    </location>
</feature>
<dbReference type="Gene3D" id="1.10.10.10">
    <property type="entry name" value="Winged helix-like DNA-binding domain superfamily/Winged helix DNA-binding domain"/>
    <property type="match status" value="1"/>
</dbReference>
<feature type="modified residue" description="4-aspartylphosphate" evidence="8">
    <location>
        <position position="51"/>
    </location>
</feature>
<dbReference type="Proteomes" id="UP000595917">
    <property type="component" value="Chromosome"/>
</dbReference>
<dbReference type="RefSeq" id="WP_215625182.1">
    <property type="nucleotide sequence ID" value="NZ_CP067089.2"/>
</dbReference>
<feature type="domain" description="OmpR/PhoB-type" evidence="11">
    <location>
        <begin position="131"/>
        <end position="231"/>
    </location>
</feature>
<dbReference type="GO" id="GO:0006355">
    <property type="term" value="P:regulation of DNA-templated transcription"/>
    <property type="evidence" value="ECO:0007669"/>
    <property type="project" value="InterPro"/>
</dbReference>
<dbReference type="GO" id="GO:0032993">
    <property type="term" value="C:protein-DNA complex"/>
    <property type="evidence" value="ECO:0007669"/>
    <property type="project" value="TreeGrafter"/>
</dbReference>
<dbReference type="PANTHER" id="PTHR48111">
    <property type="entry name" value="REGULATOR OF RPOS"/>
    <property type="match status" value="1"/>
</dbReference>
<dbReference type="GO" id="GO:0000976">
    <property type="term" value="F:transcription cis-regulatory region binding"/>
    <property type="evidence" value="ECO:0007669"/>
    <property type="project" value="TreeGrafter"/>
</dbReference>
<dbReference type="InterPro" id="IPR011006">
    <property type="entry name" value="CheY-like_superfamily"/>
</dbReference>
<dbReference type="FunFam" id="3.40.50.2300:FF:000001">
    <property type="entry name" value="DNA-binding response regulator PhoB"/>
    <property type="match status" value="1"/>
</dbReference>
<dbReference type="PROSITE" id="PS50110">
    <property type="entry name" value="RESPONSE_REGULATORY"/>
    <property type="match status" value="1"/>
</dbReference>
<dbReference type="SMART" id="SM00448">
    <property type="entry name" value="REC"/>
    <property type="match status" value="1"/>
</dbReference>
<evidence type="ECO:0000256" key="7">
    <source>
        <dbReference type="ARBA" id="ARBA00024735"/>
    </source>
</evidence>
<evidence type="ECO:0000256" key="2">
    <source>
        <dbReference type="ARBA" id="ARBA00022553"/>
    </source>
</evidence>
<dbReference type="PANTHER" id="PTHR48111:SF2">
    <property type="entry name" value="RESPONSE REGULATOR SAER"/>
    <property type="match status" value="1"/>
</dbReference>
<evidence type="ECO:0000313" key="12">
    <source>
        <dbReference type="EMBL" id="QQO07876.1"/>
    </source>
</evidence>
<accession>A0A7T7XK71</accession>
<dbReference type="InterPro" id="IPR036388">
    <property type="entry name" value="WH-like_DNA-bd_sf"/>
</dbReference>
<dbReference type="PROSITE" id="PS51755">
    <property type="entry name" value="OMPR_PHOB"/>
    <property type="match status" value="1"/>
</dbReference>
<evidence type="ECO:0000259" key="11">
    <source>
        <dbReference type="PROSITE" id="PS51755"/>
    </source>
</evidence>
<protein>
    <recommendedName>
        <fullName evidence="1">Phosphate regulon transcriptional regulatory protein PhoB</fullName>
    </recommendedName>
</protein>
<dbReference type="Gene3D" id="6.10.250.690">
    <property type="match status" value="1"/>
</dbReference>
<proteinExistence type="predicted"/>
<evidence type="ECO:0000259" key="10">
    <source>
        <dbReference type="PROSITE" id="PS50110"/>
    </source>
</evidence>
<sequence length="233" mass="26146">MVRILIADDDEDIRRLLTVLLTDGGYQVIQAADGLQAVELFDDRIDLVVLDMMMPGLTGLEACEAIRKSSPVPILFLTAKGQEYDKIFGFSAGADDYLVKPFHASELLARIKAMLRRYREYGGRRSAETGQPAITLGGLSIDTEALRVSVDGEEKALTATEYRVLLLLCETPGKVFSAENIYESVWGERYYDSSNNTIMVHIRKLREKIERDPGNPRYLKTVWGMGYKADRDA</sequence>
<keyword evidence="2 8" id="KW-0597">Phosphoprotein</keyword>
<name>A0A7T7XK71_9SPIR</name>
<gene>
    <name evidence="12" type="ORF">JFL75_13105</name>
</gene>
<comment type="function">
    <text evidence="7">This protein is a positive regulator for the phosphate regulon. Transcription of this operon is positively regulated by PhoB and PhoR when phosphate is limited.</text>
</comment>
<feature type="domain" description="Response regulatory" evidence="10">
    <location>
        <begin position="3"/>
        <end position="115"/>
    </location>
</feature>
<dbReference type="GO" id="GO:0000156">
    <property type="term" value="F:phosphorelay response regulator activity"/>
    <property type="evidence" value="ECO:0007669"/>
    <property type="project" value="TreeGrafter"/>
</dbReference>
<evidence type="ECO:0000256" key="4">
    <source>
        <dbReference type="ARBA" id="ARBA00023015"/>
    </source>
</evidence>
<evidence type="ECO:0000256" key="6">
    <source>
        <dbReference type="ARBA" id="ARBA00023163"/>
    </source>
</evidence>
<dbReference type="Pfam" id="PF00486">
    <property type="entry name" value="Trans_reg_C"/>
    <property type="match status" value="1"/>
</dbReference>
<evidence type="ECO:0000256" key="3">
    <source>
        <dbReference type="ARBA" id="ARBA00023012"/>
    </source>
</evidence>
<dbReference type="Pfam" id="PF00072">
    <property type="entry name" value="Response_reg"/>
    <property type="match status" value="1"/>
</dbReference>
<reference evidence="12" key="1">
    <citation type="submission" date="2021-01" db="EMBL/GenBank/DDBJ databases">
        <title>Description of Breznakiella homolactica.</title>
        <authorList>
            <person name="Song Y."/>
            <person name="Brune A."/>
        </authorList>
    </citation>
    <scope>NUCLEOTIDE SEQUENCE</scope>
    <source>
        <strain evidence="12">RmG30</strain>
    </source>
</reference>